<protein>
    <submittedName>
        <fullName evidence="1">Uncharacterized protein TCIL3000_11_14150</fullName>
    </submittedName>
</protein>
<sequence length="274" mass="31576">MITYFLFRSSRYRCEVMPQKSFLTGRRSPKGSESSAVEILAERVFVWCPRLFSFSHRVLSSVRHPYLAVTLDRVDYDGRKRNNRIELLLGALTESRDEENKWTRVAQMFDSMLTADVLDKLRRKVALSADVMICIETLWNGVGGVVHGILKEDDYKALHYKLYSFLLNIDDVNVVTSSSAAISEDFIYDQRNNVGVTFEYFAISMLELADNWTRTRDVSDYINFLRDINKRCVKSVERPSVRPPLPYCRKSAFFSGGIIRKVADGDSVSYEKVE</sequence>
<name>G0V2M8_TRYCI</name>
<accession>G0V2M8</accession>
<organism evidence="1">
    <name type="scientific">Trypanosoma congolense (strain IL3000)</name>
    <dbReference type="NCBI Taxonomy" id="1068625"/>
    <lineage>
        <taxon>Eukaryota</taxon>
        <taxon>Discoba</taxon>
        <taxon>Euglenozoa</taxon>
        <taxon>Kinetoplastea</taxon>
        <taxon>Metakinetoplastina</taxon>
        <taxon>Trypanosomatida</taxon>
        <taxon>Trypanosomatidae</taxon>
        <taxon>Trypanosoma</taxon>
        <taxon>Nannomonas</taxon>
    </lineage>
</organism>
<dbReference type="AlphaFoldDB" id="G0V2M8"/>
<proteinExistence type="predicted"/>
<dbReference type="EMBL" id="HE575324">
    <property type="protein sequence ID" value="CCC95900.1"/>
    <property type="molecule type" value="Genomic_DNA"/>
</dbReference>
<gene>
    <name evidence="1" type="ORF">TCIL3000_11_14150</name>
</gene>
<evidence type="ECO:0000313" key="1">
    <source>
        <dbReference type="EMBL" id="CCC95900.1"/>
    </source>
</evidence>
<reference evidence="1" key="1">
    <citation type="journal article" date="2012" name="Proc. Natl. Acad. Sci. U.S.A.">
        <title>Antigenic diversity is generated by distinct evolutionary mechanisms in African trypanosome species.</title>
        <authorList>
            <person name="Jackson A.P."/>
            <person name="Berry A."/>
            <person name="Aslett M."/>
            <person name="Allison H.C."/>
            <person name="Burton P."/>
            <person name="Vavrova-Anderson J."/>
            <person name="Brown R."/>
            <person name="Browne H."/>
            <person name="Corton N."/>
            <person name="Hauser H."/>
            <person name="Gamble J."/>
            <person name="Gilderthorp R."/>
            <person name="Marcello L."/>
            <person name="McQuillan J."/>
            <person name="Otto T.D."/>
            <person name="Quail M.A."/>
            <person name="Sanders M.J."/>
            <person name="van Tonder A."/>
            <person name="Ginger M.L."/>
            <person name="Field M.C."/>
            <person name="Barry J.D."/>
            <person name="Hertz-Fowler C."/>
            <person name="Berriman M."/>
        </authorList>
    </citation>
    <scope>NUCLEOTIDE SEQUENCE</scope>
    <source>
        <strain evidence="1">IL3000</strain>
    </source>
</reference>
<dbReference type="VEuPathDB" id="TriTrypDB:TcIL3000.11.14150"/>